<reference evidence="5 6" key="1">
    <citation type="journal article" date="2019" name="Int. J. Syst. Evol. Microbiol.">
        <title>Streptomyces cyaneochromogenes sp. nov., a blue pigment-producing actinomycete from manganese-contaminated soil.</title>
        <authorList>
            <person name="Tang X."/>
            <person name="Zhao J."/>
            <person name="Li K."/>
            <person name="Chen Z."/>
            <person name="Sun Y."/>
            <person name="Gao J."/>
        </authorList>
    </citation>
    <scope>NUCLEOTIDE SEQUENCE [LARGE SCALE GENOMIC DNA]</scope>
    <source>
        <strain evidence="5 6">MK-45</strain>
    </source>
</reference>
<evidence type="ECO:0000259" key="3">
    <source>
        <dbReference type="Pfam" id="PF13359"/>
    </source>
</evidence>
<feature type="domain" description="DDE Tnp4" evidence="3">
    <location>
        <begin position="102"/>
        <end position="246"/>
    </location>
</feature>
<dbReference type="KEGG" id="scya:EJ357_33645"/>
<gene>
    <name evidence="5" type="ORF">EJ357_33645</name>
</gene>
<accession>A0A3S9MF34</accession>
<dbReference type="RefSeq" id="WP_126395466.1">
    <property type="nucleotide sequence ID" value="NZ_CP034539.1"/>
</dbReference>
<evidence type="ECO:0000256" key="2">
    <source>
        <dbReference type="ARBA" id="ARBA00022723"/>
    </source>
</evidence>
<dbReference type="OrthoDB" id="3699454at2"/>
<evidence type="ECO:0000313" key="6">
    <source>
        <dbReference type="Proteomes" id="UP000280298"/>
    </source>
</evidence>
<evidence type="ECO:0000256" key="1">
    <source>
        <dbReference type="ARBA" id="ARBA00001968"/>
    </source>
</evidence>
<keyword evidence="6" id="KW-1185">Reference proteome</keyword>
<protein>
    <submittedName>
        <fullName evidence="5">IS5/IS1182 family transposase</fullName>
    </submittedName>
</protein>
<comment type="cofactor">
    <cofactor evidence="1">
        <name>a divalent metal cation</name>
        <dbReference type="ChEBI" id="CHEBI:60240"/>
    </cofactor>
</comment>
<feature type="domain" description="Transposase Helix-turn-helix" evidence="4">
    <location>
        <begin position="35"/>
        <end position="85"/>
    </location>
</feature>
<evidence type="ECO:0000313" key="5">
    <source>
        <dbReference type="EMBL" id="AZQ37797.1"/>
    </source>
</evidence>
<dbReference type="InterPro" id="IPR027806">
    <property type="entry name" value="HARBI1_dom"/>
</dbReference>
<dbReference type="AlphaFoldDB" id="A0A3S9MF34"/>
<organism evidence="5 6">
    <name type="scientific">Streptomyces cyaneochromogenes</name>
    <dbReference type="NCBI Taxonomy" id="2496836"/>
    <lineage>
        <taxon>Bacteria</taxon>
        <taxon>Bacillati</taxon>
        <taxon>Actinomycetota</taxon>
        <taxon>Actinomycetes</taxon>
        <taxon>Kitasatosporales</taxon>
        <taxon>Streptomycetaceae</taxon>
        <taxon>Streptomyces</taxon>
    </lineage>
</organism>
<proteinExistence type="predicted"/>
<name>A0A3S9MF34_9ACTN</name>
<sequence>MLVYPSSIDLSSRTLRFLTGQLTARRQEIGTRWRRLPAARQALLALAHLRCGDTYAQLAAGFDIGIATVYRYIREAVEALAALAPSLAEAMKTIRTKAFVILDGTLLPIDRIAADTPYYSGKHKRHGMNVQVLTDPFGRLLWASPALPGSTHDLTAARQHGIIEALADAGLKCWADKAYQGAGGPVRVPFRGRRLKRWKRRHNTTHAKIRCLGERAMATIKGWRLLRKLRCSTNRITDVVKAVLVLQHASA</sequence>
<keyword evidence="2" id="KW-0479">Metal-binding</keyword>
<dbReference type="Proteomes" id="UP000280298">
    <property type="component" value="Chromosome"/>
</dbReference>
<dbReference type="InterPro" id="IPR027805">
    <property type="entry name" value="Transposase_HTH_dom"/>
</dbReference>
<dbReference type="GO" id="GO:0046872">
    <property type="term" value="F:metal ion binding"/>
    <property type="evidence" value="ECO:0007669"/>
    <property type="project" value="UniProtKB-KW"/>
</dbReference>
<evidence type="ECO:0000259" key="4">
    <source>
        <dbReference type="Pfam" id="PF13613"/>
    </source>
</evidence>
<dbReference type="Pfam" id="PF13613">
    <property type="entry name" value="HTH_Tnp_4"/>
    <property type="match status" value="1"/>
</dbReference>
<dbReference type="Pfam" id="PF13359">
    <property type="entry name" value="DDE_Tnp_4"/>
    <property type="match status" value="1"/>
</dbReference>
<dbReference type="EMBL" id="CP034539">
    <property type="protein sequence ID" value="AZQ37797.1"/>
    <property type="molecule type" value="Genomic_DNA"/>
</dbReference>